<evidence type="ECO:0000256" key="6">
    <source>
        <dbReference type="ARBA" id="ARBA00022833"/>
    </source>
</evidence>
<keyword evidence="11" id="KW-1185">Reference proteome</keyword>
<keyword evidence="7" id="KW-0482">Metalloprotease</keyword>
<evidence type="ECO:0000256" key="7">
    <source>
        <dbReference type="ARBA" id="ARBA00023049"/>
    </source>
</evidence>
<dbReference type="GO" id="GO:0006508">
    <property type="term" value="P:proteolysis"/>
    <property type="evidence" value="ECO:0007669"/>
    <property type="project" value="UniProtKB-KW"/>
</dbReference>
<dbReference type="Proteomes" id="UP000737113">
    <property type="component" value="Unassembled WGS sequence"/>
</dbReference>
<dbReference type="InterPro" id="IPR050414">
    <property type="entry name" value="Fungal_M35_metalloproteases"/>
</dbReference>
<keyword evidence="6" id="KW-0862">Zinc</keyword>
<proteinExistence type="inferred from homology"/>
<dbReference type="InterPro" id="IPR034115">
    <property type="entry name" value="M35_peptidyl-Lys"/>
</dbReference>
<dbReference type="AlphaFoldDB" id="A0A972G1D6"/>
<dbReference type="PANTHER" id="PTHR37016">
    <property type="match status" value="1"/>
</dbReference>
<dbReference type="Gene3D" id="2.60.40.2970">
    <property type="match status" value="1"/>
</dbReference>
<feature type="signal peptide" evidence="8">
    <location>
        <begin position="1"/>
        <end position="23"/>
    </location>
</feature>
<evidence type="ECO:0000256" key="1">
    <source>
        <dbReference type="ARBA" id="ARBA00001947"/>
    </source>
</evidence>
<dbReference type="Gene3D" id="3.40.390.10">
    <property type="entry name" value="Collagenase (Catalytic Domain)"/>
    <property type="match status" value="1"/>
</dbReference>
<sequence>MSKQNKLHALAIAAALFSTSALADGIHASLSMSQQDYQASDDVIVTVTLTNEEHVPVKLLKWYTAADGVEEALFKVTADGEPRHYLGAHYKRPAPTKNDYVKLKAGESVSYQVELSSLYDMSQSANYEISYDVSSMQLFAPNPGQAKKLARLGIDGIKSDSVSFYLEGREFKGGAAAKGKPGTGDGGTTVDGVSFTGRCSNSEQTAILAGLDAAKAMAANAKGYLQGTSTANRSQSVRYNTWFGNYDAGRWDAVTSNFVNIDSTLNTQPLTFDCGCSKSYYAYVYPNQPYKIYMCNAFWSAPTTGTDSKGGTIIHETSHFDVVAGTDDIVYGQSGAKSLAISDPSQAIQNADSHEYFAENTPNQN</sequence>
<name>A0A972G1D6_9GAMM</name>
<evidence type="ECO:0000313" key="11">
    <source>
        <dbReference type="Proteomes" id="UP000737113"/>
    </source>
</evidence>
<gene>
    <name evidence="10" type="ORF">HC757_09470</name>
</gene>
<evidence type="ECO:0000259" key="9">
    <source>
        <dbReference type="SMART" id="SM01351"/>
    </source>
</evidence>
<keyword evidence="5" id="KW-0378">Hydrolase</keyword>
<reference evidence="10" key="1">
    <citation type="submission" date="2020-04" db="EMBL/GenBank/DDBJ databases">
        <title>Description of Shewanella salipaludis sp. nov., isolated from a salt marsh.</title>
        <authorList>
            <person name="Park S."/>
            <person name="Yoon J.-H."/>
        </authorList>
    </citation>
    <scope>NUCLEOTIDE SEQUENCE</scope>
    <source>
        <strain evidence="10">SHSM-M6</strain>
    </source>
</reference>
<dbReference type="CDD" id="cd11306">
    <property type="entry name" value="M35_peptidyl-Lys"/>
    <property type="match status" value="1"/>
</dbReference>
<feature type="domain" description="Lysine-specific metallo-endopeptidase" evidence="9">
    <location>
        <begin position="229"/>
        <end position="359"/>
    </location>
</feature>
<evidence type="ECO:0000256" key="8">
    <source>
        <dbReference type="SAM" id="SignalP"/>
    </source>
</evidence>
<dbReference type="EMBL" id="JAAXYH010000005">
    <property type="protein sequence ID" value="NMH65399.1"/>
    <property type="molecule type" value="Genomic_DNA"/>
</dbReference>
<dbReference type="Pfam" id="PF14521">
    <property type="entry name" value="Aspzincin_M35"/>
    <property type="match status" value="1"/>
</dbReference>
<evidence type="ECO:0000256" key="4">
    <source>
        <dbReference type="ARBA" id="ARBA00022723"/>
    </source>
</evidence>
<comment type="caution">
    <text evidence="10">The sequence shown here is derived from an EMBL/GenBank/DDBJ whole genome shotgun (WGS) entry which is preliminary data.</text>
</comment>
<dbReference type="InterPro" id="IPR029463">
    <property type="entry name" value="Lys_MEP"/>
</dbReference>
<evidence type="ECO:0000313" key="10">
    <source>
        <dbReference type="EMBL" id="NMH65399.1"/>
    </source>
</evidence>
<dbReference type="GO" id="GO:0046872">
    <property type="term" value="F:metal ion binding"/>
    <property type="evidence" value="ECO:0007669"/>
    <property type="project" value="UniProtKB-KW"/>
</dbReference>
<dbReference type="PANTHER" id="PTHR37016:SF3">
    <property type="entry name" value="NEUTRAL PROTEASE 2-RELATED"/>
    <property type="match status" value="1"/>
</dbReference>
<keyword evidence="8" id="KW-0732">Signal</keyword>
<comment type="cofactor">
    <cofactor evidence="1">
        <name>Zn(2+)</name>
        <dbReference type="ChEBI" id="CHEBI:29105"/>
    </cofactor>
</comment>
<dbReference type="InterPro" id="IPR024079">
    <property type="entry name" value="MetalloPept_cat_dom_sf"/>
</dbReference>
<protein>
    <submittedName>
        <fullName evidence="10">Peptidase M35</fullName>
    </submittedName>
</protein>
<feature type="chain" id="PRO_5038069211" evidence="8">
    <location>
        <begin position="24"/>
        <end position="365"/>
    </location>
</feature>
<evidence type="ECO:0000256" key="3">
    <source>
        <dbReference type="ARBA" id="ARBA00022670"/>
    </source>
</evidence>
<dbReference type="SUPFAM" id="SSF55486">
    <property type="entry name" value="Metalloproteases ('zincins'), catalytic domain"/>
    <property type="match status" value="1"/>
</dbReference>
<evidence type="ECO:0000256" key="5">
    <source>
        <dbReference type="ARBA" id="ARBA00022801"/>
    </source>
</evidence>
<dbReference type="GO" id="GO:0004222">
    <property type="term" value="F:metalloendopeptidase activity"/>
    <property type="evidence" value="ECO:0007669"/>
    <property type="project" value="InterPro"/>
</dbReference>
<organism evidence="10 11">
    <name type="scientific">Shewanella salipaludis</name>
    <dbReference type="NCBI Taxonomy" id="2723052"/>
    <lineage>
        <taxon>Bacteria</taxon>
        <taxon>Pseudomonadati</taxon>
        <taxon>Pseudomonadota</taxon>
        <taxon>Gammaproteobacteria</taxon>
        <taxon>Alteromonadales</taxon>
        <taxon>Shewanellaceae</taxon>
        <taxon>Shewanella</taxon>
    </lineage>
</organism>
<evidence type="ECO:0000256" key="2">
    <source>
        <dbReference type="ARBA" id="ARBA00010279"/>
    </source>
</evidence>
<dbReference type="SMART" id="SM01351">
    <property type="entry name" value="Aspzincin_M35"/>
    <property type="match status" value="1"/>
</dbReference>
<dbReference type="RefSeq" id="WP_169564101.1">
    <property type="nucleotide sequence ID" value="NZ_JAAXYH010000005.1"/>
</dbReference>
<keyword evidence="3" id="KW-0645">Protease</keyword>
<comment type="similarity">
    <text evidence="2">Belongs to the peptidase M35 family.</text>
</comment>
<accession>A0A972G1D6</accession>
<keyword evidence="4" id="KW-0479">Metal-binding</keyword>